<feature type="DNA-binding region" description="H-T-H motif" evidence="4">
    <location>
        <begin position="42"/>
        <end position="61"/>
    </location>
</feature>
<evidence type="ECO:0000259" key="6">
    <source>
        <dbReference type="PROSITE" id="PS50977"/>
    </source>
</evidence>
<accession>A0A7Z0EPU5</accession>
<dbReference type="AlphaFoldDB" id="A0A7Z0EPU5"/>
<dbReference type="InterPro" id="IPR050109">
    <property type="entry name" value="HTH-type_TetR-like_transc_reg"/>
</dbReference>
<dbReference type="Pfam" id="PF00440">
    <property type="entry name" value="TetR_N"/>
    <property type="match status" value="1"/>
</dbReference>
<dbReference type="InterPro" id="IPR001647">
    <property type="entry name" value="HTH_TetR"/>
</dbReference>
<organism evidence="7 8">
    <name type="scientific">Nocardiopsis aegyptia</name>
    <dbReference type="NCBI Taxonomy" id="220378"/>
    <lineage>
        <taxon>Bacteria</taxon>
        <taxon>Bacillati</taxon>
        <taxon>Actinomycetota</taxon>
        <taxon>Actinomycetes</taxon>
        <taxon>Streptosporangiales</taxon>
        <taxon>Nocardiopsidaceae</taxon>
        <taxon>Nocardiopsis</taxon>
    </lineage>
</organism>
<evidence type="ECO:0000256" key="4">
    <source>
        <dbReference type="PROSITE-ProRule" id="PRU00335"/>
    </source>
</evidence>
<dbReference type="InterPro" id="IPR049445">
    <property type="entry name" value="TetR_SbtR-like_C"/>
</dbReference>
<evidence type="ECO:0000256" key="5">
    <source>
        <dbReference type="SAM" id="MobiDB-lite"/>
    </source>
</evidence>
<feature type="compositionally biased region" description="Basic and acidic residues" evidence="5">
    <location>
        <begin position="208"/>
        <end position="225"/>
    </location>
</feature>
<name>A0A7Z0EPU5_9ACTN</name>
<evidence type="ECO:0000256" key="1">
    <source>
        <dbReference type="ARBA" id="ARBA00023015"/>
    </source>
</evidence>
<dbReference type="SUPFAM" id="SSF48498">
    <property type="entry name" value="Tetracyclin repressor-like, C-terminal domain"/>
    <property type="match status" value="1"/>
</dbReference>
<dbReference type="Gene3D" id="1.10.357.10">
    <property type="entry name" value="Tetracycline Repressor, domain 2"/>
    <property type="match status" value="1"/>
</dbReference>
<dbReference type="EMBL" id="JACCFS010000001">
    <property type="protein sequence ID" value="NYJ35496.1"/>
    <property type="molecule type" value="Genomic_DNA"/>
</dbReference>
<comment type="caution">
    <text evidence="7">The sequence shown here is derived from an EMBL/GenBank/DDBJ whole genome shotgun (WGS) entry which is preliminary data.</text>
</comment>
<dbReference type="PANTHER" id="PTHR30055:SF234">
    <property type="entry name" value="HTH-TYPE TRANSCRIPTIONAL REGULATOR BETI"/>
    <property type="match status" value="1"/>
</dbReference>
<keyword evidence="8" id="KW-1185">Reference proteome</keyword>
<keyword evidence="2 4" id="KW-0238">DNA-binding</keyword>
<protein>
    <submittedName>
        <fullName evidence="7">AcrR family transcriptional regulator</fullName>
    </submittedName>
</protein>
<feature type="domain" description="HTH tetR-type" evidence="6">
    <location>
        <begin position="21"/>
        <end position="79"/>
    </location>
</feature>
<dbReference type="PROSITE" id="PS50977">
    <property type="entry name" value="HTH_TETR_2"/>
    <property type="match status" value="1"/>
</dbReference>
<proteinExistence type="predicted"/>
<evidence type="ECO:0000313" key="7">
    <source>
        <dbReference type="EMBL" id="NYJ35496.1"/>
    </source>
</evidence>
<evidence type="ECO:0000256" key="2">
    <source>
        <dbReference type="ARBA" id="ARBA00023125"/>
    </source>
</evidence>
<dbReference type="SUPFAM" id="SSF46689">
    <property type="entry name" value="Homeodomain-like"/>
    <property type="match status" value="1"/>
</dbReference>
<keyword evidence="1" id="KW-0805">Transcription regulation</keyword>
<dbReference type="InterPro" id="IPR009057">
    <property type="entry name" value="Homeodomain-like_sf"/>
</dbReference>
<feature type="region of interest" description="Disordered" evidence="5">
    <location>
        <begin position="195"/>
        <end position="246"/>
    </location>
</feature>
<dbReference type="InterPro" id="IPR036271">
    <property type="entry name" value="Tet_transcr_reg_TetR-rel_C_sf"/>
</dbReference>
<feature type="region of interest" description="Disordered" evidence="5">
    <location>
        <begin position="1"/>
        <end position="20"/>
    </location>
</feature>
<dbReference type="PANTHER" id="PTHR30055">
    <property type="entry name" value="HTH-TYPE TRANSCRIPTIONAL REGULATOR RUTR"/>
    <property type="match status" value="1"/>
</dbReference>
<dbReference type="GO" id="GO:0000976">
    <property type="term" value="F:transcription cis-regulatory region binding"/>
    <property type="evidence" value="ECO:0007669"/>
    <property type="project" value="TreeGrafter"/>
</dbReference>
<reference evidence="7 8" key="1">
    <citation type="submission" date="2020-07" db="EMBL/GenBank/DDBJ databases">
        <title>Sequencing the genomes of 1000 actinobacteria strains.</title>
        <authorList>
            <person name="Klenk H.-P."/>
        </authorList>
    </citation>
    <scope>NUCLEOTIDE SEQUENCE [LARGE SCALE GENOMIC DNA]</scope>
    <source>
        <strain evidence="7 8">DSM 44442</strain>
    </source>
</reference>
<evidence type="ECO:0000256" key="3">
    <source>
        <dbReference type="ARBA" id="ARBA00023163"/>
    </source>
</evidence>
<dbReference type="GO" id="GO:0003700">
    <property type="term" value="F:DNA-binding transcription factor activity"/>
    <property type="evidence" value="ECO:0007669"/>
    <property type="project" value="TreeGrafter"/>
</dbReference>
<keyword evidence="3" id="KW-0804">Transcription</keyword>
<evidence type="ECO:0000313" key="8">
    <source>
        <dbReference type="Proteomes" id="UP000572051"/>
    </source>
</evidence>
<sequence length="246" mass="26423">MAKKNEDSAGAGLSGRRGQAARNDETILEAARAVFIDDPKAPVSAVAARAGVGMSALYRRYAGKEELLRRLCHDGLLRFVGEAEEALADPDPWRALTAFLGRVVDADVHSLTVHLAGSFTPTEEMYEDSLRAAELGARLVERAWECGRLRADVVPDDLTLVLEGCAAIRLPDAGRTRQLRRRHLALLVRGMDTAARGDGAERGPAGGDRQDDHGDGGDGADRGDDGQGALPGPPPTGEELAWRWRR</sequence>
<dbReference type="RefSeq" id="WP_179824670.1">
    <property type="nucleotide sequence ID" value="NZ_JACCFS010000001.1"/>
</dbReference>
<dbReference type="Proteomes" id="UP000572051">
    <property type="component" value="Unassembled WGS sequence"/>
</dbReference>
<gene>
    <name evidence="7" type="ORF">HNR10_003377</name>
</gene>
<dbReference type="Pfam" id="PF21597">
    <property type="entry name" value="TetR_C_43"/>
    <property type="match status" value="1"/>
</dbReference>